<dbReference type="AlphaFoldDB" id="A0ABD5WQK1"/>
<protein>
    <submittedName>
        <fullName evidence="1">Uncharacterized protein</fullName>
    </submittedName>
</protein>
<accession>A0ABD5WQK1</accession>
<keyword evidence="2" id="KW-1185">Reference proteome</keyword>
<dbReference type="EMBL" id="JBHTAG010000001">
    <property type="protein sequence ID" value="MFC7095792.1"/>
    <property type="molecule type" value="Genomic_DNA"/>
</dbReference>
<proteinExistence type="predicted"/>
<dbReference type="Proteomes" id="UP001596388">
    <property type="component" value="Unassembled WGS sequence"/>
</dbReference>
<name>A0ABD5WQK1_9EURY</name>
<reference evidence="1 2" key="1">
    <citation type="journal article" date="2019" name="Int. J. Syst. Evol. Microbiol.">
        <title>The Global Catalogue of Microorganisms (GCM) 10K type strain sequencing project: providing services to taxonomists for standard genome sequencing and annotation.</title>
        <authorList>
            <consortium name="The Broad Institute Genomics Platform"/>
            <consortium name="The Broad Institute Genome Sequencing Center for Infectious Disease"/>
            <person name="Wu L."/>
            <person name="Ma J."/>
        </authorList>
    </citation>
    <scope>NUCLEOTIDE SEQUENCE [LARGE SCALE GENOMIC DNA]</scope>
    <source>
        <strain evidence="1 2">DT55</strain>
    </source>
</reference>
<gene>
    <name evidence="1" type="ORF">ACFQKD_00610</name>
</gene>
<organism evidence="1 2">
    <name type="scientific">Halobaculum marinum</name>
    <dbReference type="NCBI Taxonomy" id="3031996"/>
    <lineage>
        <taxon>Archaea</taxon>
        <taxon>Methanobacteriati</taxon>
        <taxon>Methanobacteriota</taxon>
        <taxon>Stenosarchaea group</taxon>
        <taxon>Halobacteria</taxon>
        <taxon>Halobacteriales</taxon>
        <taxon>Haloferacaceae</taxon>
        <taxon>Halobaculum</taxon>
    </lineage>
</organism>
<sequence length="280" mass="30262">MPPAQSPPNTAPRTDPPFTVHTEAVPALVDRAARVPEAAELVVTPEQLHRRNLRDRLRRADAPQSAFRFVQPVDVARQVAGAANAPTERLDRVDRLYHLDGALDDARDRDAEWWRSLAVSMGADLTAAVEAVEHLRNEVETTTGFHPDRLATLRERARELGAPDRDDALARVDAAVELQRALARRVEVAPTGDAVTRGATRKLAAHGQSLWAEAYPNVERVTVAGVSTVGATLADLLAVLSRRTDATVGLHLRHATGDRLADRLGQLSAIDAPGSTVVDA</sequence>
<comment type="caution">
    <text evidence="1">The sequence shown here is derived from an EMBL/GenBank/DDBJ whole genome shotgun (WGS) entry which is preliminary data.</text>
</comment>
<dbReference type="InterPro" id="IPR058819">
    <property type="entry name" value="UvrD_dom-like"/>
</dbReference>
<dbReference type="GeneID" id="79271771"/>
<evidence type="ECO:0000313" key="2">
    <source>
        <dbReference type="Proteomes" id="UP001596388"/>
    </source>
</evidence>
<evidence type="ECO:0000313" key="1">
    <source>
        <dbReference type="EMBL" id="MFC7095792.1"/>
    </source>
</evidence>
<dbReference type="RefSeq" id="WP_276239780.1">
    <property type="nucleotide sequence ID" value="NZ_CP119991.1"/>
</dbReference>
<dbReference type="Pfam" id="PF26510">
    <property type="entry name" value="Halo_UvrD_like"/>
    <property type="match status" value="1"/>
</dbReference>